<organism evidence="3">
    <name type="scientific">Macrococcus psychrotolerans</name>
    <dbReference type="NCBI Taxonomy" id="3039389"/>
    <lineage>
        <taxon>Bacteria</taxon>
        <taxon>Bacillati</taxon>
        <taxon>Bacillota</taxon>
        <taxon>Bacilli</taxon>
        <taxon>Bacillales</taxon>
        <taxon>Staphylococcaceae</taxon>
        <taxon>Macrococcus</taxon>
    </lineage>
</organism>
<evidence type="ECO:0000313" key="5">
    <source>
        <dbReference type="Proteomes" id="UP001465447"/>
    </source>
</evidence>
<name>A0AAU6RIG6_9STAP</name>
<evidence type="ECO:0000259" key="1">
    <source>
        <dbReference type="Pfam" id="PF20037"/>
    </source>
</evidence>
<dbReference type="EMBL" id="CP124585">
    <property type="protein sequence ID" value="WZE69877.1"/>
    <property type="molecule type" value="Genomic_DNA"/>
</dbReference>
<dbReference type="AlphaFoldDB" id="A0AAU6RIG6"/>
<sequence>MMSNYIVVDEQTGVQYLFSAMGYSGGMTVLVDKDGKPLLADGYK</sequence>
<feature type="domain" description="DUF6440" evidence="1">
    <location>
        <begin position="3"/>
        <end position="39"/>
    </location>
</feature>
<dbReference type="KEGG" id="mpsh:QA539_07680"/>
<reference evidence="3 5" key="1">
    <citation type="submission" date="2023-04" db="EMBL/GenBank/DDBJ databases">
        <title>Macrococci isolated from food, foodproducing animals, and human clinical materials.</title>
        <authorList>
            <person name="Maslanova I."/>
            <person name="Svec P."/>
            <person name="Sedlacek I."/>
            <person name="Novakova D."/>
            <person name="Keller J.E."/>
            <person name="Schwendener S."/>
            <person name="Finstrlova A."/>
            <person name="Botka T."/>
            <person name="Kovarovic V."/>
            <person name="Petras P."/>
            <person name="Perreten V."/>
            <person name="Pantucek R."/>
        </authorList>
    </citation>
    <scope>NUCLEOTIDE SEQUENCE</scope>
    <source>
        <strain evidence="4 5">CCM 8659</strain>
        <strain evidence="3">NRL/St 13/116</strain>
        <strain evidence="2">NRL/St 21/332</strain>
    </source>
</reference>
<evidence type="ECO:0000313" key="4">
    <source>
        <dbReference type="EMBL" id="WZE71948.1"/>
    </source>
</evidence>
<evidence type="ECO:0000313" key="3">
    <source>
        <dbReference type="EMBL" id="WZE69877.1"/>
    </source>
</evidence>
<dbReference type="EMBL" id="CP124577">
    <property type="protein sequence ID" value="WZE67746.1"/>
    <property type="molecule type" value="Genomic_DNA"/>
</dbReference>
<accession>A0AAU6RQL0</accession>
<evidence type="ECO:0000313" key="2">
    <source>
        <dbReference type="EMBL" id="WZE67746.1"/>
    </source>
</evidence>
<accession>A0AAU6RIG6</accession>
<dbReference type="Proteomes" id="UP001465447">
    <property type="component" value="Chromosome"/>
</dbReference>
<protein>
    <submittedName>
        <fullName evidence="3">DUF6440 family protein</fullName>
    </submittedName>
</protein>
<dbReference type="InterPro" id="IPR045515">
    <property type="entry name" value="DUF6440"/>
</dbReference>
<gene>
    <name evidence="4" type="ORF">QA539_07680</name>
    <name evidence="3" type="ORF">QA540_07835</name>
    <name evidence="2" type="ORF">QA541_07985</name>
</gene>
<dbReference type="EMBL" id="CP124591">
    <property type="protein sequence ID" value="WZE71948.1"/>
    <property type="molecule type" value="Genomic_DNA"/>
</dbReference>
<dbReference type="Pfam" id="PF20037">
    <property type="entry name" value="DUF6440"/>
    <property type="match status" value="1"/>
</dbReference>
<accession>A0AAU6RCG9</accession>
<keyword evidence="5" id="KW-1185">Reference proteome</keyword>
<proteinExistence type="predicted"/>